<evidence type="ECO:0000256" key="7">
    <source>
        <dbReference type="SAM" id="MobiDB-lite"/>
    </source>
</evidence>
<dbReference type="Gene3D" id="3.90.70.10">
    <property type="entry name" value="Cysteine proteinases"/>
    <property type="match status" value="1"/>
</dbReference>
<keyword evidence="5 6" id="KW-0788">Thiol protease</keyword>
<dbReference type="InterPro" id="IPR028889">
    <property type="entry name" value="USP"/>
</dbReference>
<keyword evidence="4 6" id="KW-0378">Hydrolase</keyword>
<comment type="catalytic activity">
    <reaction evidence="1 6">
        <text>Thiol-dependent hydrolysis of ester, thioester, amide, peptide and isopeptide bonds formed by the C-terminal Gly of ubiquitin (a 76-residue protein attached to proteins as an intracellular targeting signal).</text>
        <dbReference type="EC" id="3.4.19.12"/>
    </reaction>
</comment>
<dbReference type="GO" id="GO:0005634">
    <property type="term" value="C:nucleus"/>
    <property type="evidence" value="ECO:0007669"/>
    <property type="project" value="TreeGrafter"/>
</dbReference>
<dbReference type="AlphaFoldDB" id="A0AAD5T9E5"/>
<keyword evidence="3 6" id="KW-0833">Ubl conjugation pathway</keyword>
<dbReference type="PANTHER" id="PTHR24006:SF687">
    <property type="entry name" value="UBIQUITIN CARBOXYL-TERMINAL HYDROLASE 10"/>
    <property type="match status" value="1"/>
</dbReference>
<keyword evidence="2 6" id="KW-0645">Protease</keyword>
<proteinExistence type="inferred from homology"/>
<dbReference type="EC" id="3.4.19.12" evidence="6"/>
<organism evidence="9 10">
    <name type="scientific">Physocladia obscura</name>
    <dbReference type="NCBI Taxonomy" id="109957"/>
    <lineage>
        <taxon>Eukaryota</taxon>
        <taxon>Fungi</taxon>
        <taxon>Fungi incertae sedis</taxon>
        <taxon>Chytridiomycota</taxon>
        <taxon>Chytridiomycota incertae sedis</taxon>
        <taxon>Chytridiomycetes</taxon>
        <taxon>Chytridiales</taxon>
        <taxon>Chytriomycetaceae</taxon>
        <taxon>Physocladia</taxon>
    </lineage>
</organism>
<feature type="domain" description="USP" evidence="8">
    <location>
        <begin position="183"/>
        <end position="541"/>
    </location>
</feature>
<accession>A0AAD5T9E5</accession>
<evidence type="ECO:0000313" key="10">
    <source>
        <dbReference type="Proteomes" id="UP001211907"/>
    </source>
</evidence>
<evidence type="ECO:0000256" key="4">
    <source>
        <dbReference type="ARBA" id="ARBA00022801"/>
    </source>
</evidence>
<dbReference type="PANTHER" id="PTHR24006">
    <property type="entry name" value="UBIQUITIN CARBOXYL-TERMINAL HYDROLASE"/>
    <property type="match status" value="1"/>
</dbReference>
<comment type="caution">
    <text evidence="9">The sequence shown here is derived from an EMBL/GenBank/DDBJ whole genome shotgun (WGS) entry which is preliminary data.</text>
</comment>
<evidence type="ECO:0000313" key="9">
    <source>
        <dbReference type="EMBL" id="KAJ3139437.1"/>
    </source>
</evidence>
<dbReference type="PROSITE" id="PS00972">
    <property type="entry name" value="USP_1"/>
    <property type="match status" value="1"/>
</dbReference>
<dbReference type="GO" id="GO:0016579">
    <property type="term" value="P:protein deubiquitination"/>
    <property type="evidence" value="ECO:0007669"/>
    <property type="project" value="InterPro"/>
</dbReference>
<dbReference type="EMBL" id="JADGJH010000072">
    <property type="protein sequence ID" value="KAJ3139437.1"/>
    <property type="molecule type" value="Genomic_DNA"/>
</dbReference>
<name>A0AAD5T9E5_9FUNG</name>
<dbReference type="InterPro" id="IPR018200">
    <property type="entry name" value="USP_CS"/>
</dbReference>
<evidence type="ECO:0000256" key="2">
    <source>
        <dbReference type="ARBA" id="ARBA00022670"/>
    </source>
</evidence>
<dbReference type="Proteomes" id="UP001211907">
    <property type="component" value="Unassembled WGS sequence"/>
</dbReference>
<evidence type="ECO:0000256" key="3">
    <source>
        <dbReference type="ARBA" id="ARBA00022786"/>
    </source>
</evidence>
<keyword evidence="10" id="KW-1185">Reference proteome</keyword>
<evidence type="ECO:0000256" key="6">
    <source>
        <dbReference type="RuleBase" id="RU366025"/>
    </source>
</evidence>
<sequence>MGDIVRSIRFGTLNTSDIELVVDAEKLTRVFPFAKEGWLSTSIVRATRNINDGHPVPHQLNSFTTDTSSILCSVKDVITPTNTTALPLQSSNSMPSLVTPLDENNLAQSISPSHPEPAVPLPQPPKGRWADLLKSHANDDQQQSISHTSLPLVAAFKPPVASQFEKFLASFSVSFSSRLIKPRGLINTGNMCFMNVILQPLLHCPPFFNLIKGLAKNSKASLKSNKQTLLEALISFFNQFEEESPNSIPTKRTDFEAFEPGFIYDTLKSIKKLDSIKGRQEDAEEFLGFLLDELHEELLQARKNEIESNKPTINSITSNGSAPHENGWTEVGQKQKKTVTRTMEIKESPVTQVFGGKIRSTLKAPGDKDSVMVEPFLSLQLDIAPENVESIEDALINLTLPDVISGFTSQTQKTKVDAWKQNFIEHFPPILIVHIKRFVYNSVGKTEKLRKHISFSAGLKIKPEMMSVGIRKANQNLEYRLFAVVNHHGSSLEGGHYTCDVCRQNEMWLRIDDDNMETIDVSEVTKERDDRQPYILFFAKS</sequence>
<evidence type="ECO:0000259" key="8">
    <source>
        <dbReference type="PROSITE" id="PS50235"/>
    </source>
</evidence>
<dbReference type="GO" id="GO:0005829">
    <property type="term" value="C:cytosol"/>
    <property type="evidence" value="ECO:0007669"/>
    <property type="project" value="TreeGrafter"/>
</dbReference>
<evidence type="ECO:0000256" key="5">
    <source>
        <dbReference type="ARBA" id="ARBA00022807"/>
    </source>
</evidence>
<feature type="region of interest" description="Disordered" evidence="7">
    <location>
        <begin position="311"/>
        <end position="340"/>
    </location>
</feature>
<dbReference type="GO" id="GO:0004843">
    <property type="term" value="F:cysteine-type deubiquitinase activity"/>
    <property type="evidence" value="ECO:0007669"/>
    <property type="project" value="UniProtKB-UniRule"/>
</dbReference>
<dbReference type="Pfam" id="PF00443">
    <property type="entry name" value="UCH"/>
    <property type="match status" value="1"/>
</dbReference>
<dbReference type="InterPro" id="IPR050164">
    <property type="entry name" value="Peptidase_C19"/>
</dbReference>
<dbReference type="PROSITE" id="PS00973">
    <property type="entry name" value="USP_2"/>
    <property type="match status" value="1"/>
</dbReference>
<reference evidence="9" key="1">
    <citation type="submission" date="2020-05" db="EMBL/GenBank/DDBJ databases">
        <title>Phylogenomic resolution of chytrid fungi.</title>
        <authorList>
            <person name="Stajich J.E."/>
            <person name="Amses K."/>
            <person name="Simmons R."/>
            <person name="Seto K."/>
            <person name="Myers J."/>
            <person name="Bonds A."/>
            <person name="Quandt C.A."/>
            <person name="Barry K."/>
            <person name="Liu P."/>
            <person name="Grigoriev I."/>
            <person name="Longcore J.E."/>
            <person name="James T.Y."/>
        </authorList>
    </citation>
    <scope>NUCLEOTIDE SEQUENCE</scope>
    <source>
        <strain evidence="9">JEL0513</strain>
    </source>
</reference>
<dbReference type="InterPro" id="IPR001394">
    <property type="entry name" value="Peptidase_C19_UCH"/>
</dbReference>
<dbReference type="PROSITE" id="PS50235">
    <property type="entry name" value="USP_3"/>
    <property type="match status" value="1"/>
</dbReference>
<protein>
    <recommendedName>
        <fullName evidence="6">Ubiquitin carboxyl-terminal hydrolase</fullName>
        <ecNumber evidence="6">3.4.19.12</ecNumber>
    </recommendedName>
</protein>
<dbReference type="SUPFAM" id="SSF54001">
    <property type="entry name" value="Cysteine proteinases"/>
    <property type="match status" value="1"/>
</dbReference>
<gene>
    <name evidence="9" type="ORF">HK100_011509</name>
</gene>
<dbReference type="GO" id="GO:0006508">
    <property type="term" value="P:proteolysis"/>
    <property type="evidence" value="ECO:0007669"/>
    <property type="project" value="UniProtKB-KW"/>
</dbReference>
<feature type="compositionally biased region" description="Polar residues" evidence="7">
    <location>
        <begin position="311"/>
        <end position="321"/>
    </location>
</feature>
<evidence type="ECO:0000256" key="1">
    <source>
        <dbReference type="ARBA" id="ARBA00000707"/>
    </source>
</evidence>
<dbReference type="InterPro" id="IPR038765">
    <property type="entry name" value="Papain-like_cys_pep_sf"/>
</dbReference>
<comment type="similarity">
    <text evidence="6">Belongs to the peptidase C19 family.</text>
</comment>